<accession>A0A1M5F538</accession>
<sequence length="254" mass="28951">MSEIKERLTKFLAYKGIGQIKFAEAAGLSRGFVNVLGDGISSKSLNKISQAFPELNPIWLTTGEGEMLKQQESSPEASTVKTKGNDIYLETSSGIKYYELSGNKYRMRVPLVPFNAYARYISETCEPIQQDRESWDEVEFIVDKIGHGNYMAFEIKGDSMNDDSRRSFIQGDLVLARELDKVHWTNSLRYNQYPFWIIVLSDTILCKEIIDHNVETGDIICHSLNPSPEYADFTINLKNVCRIFNIVQKTSTTF</sequence>
<dbReference type="SUPFAM" id="SSF51306">
    <property type="entry name" value="LexA/Signal peptidase"/>
    <property type="match status" value="1"/>
</dbReference>
<proteinExistence type="predicted"/>
<dbReference type="STRING" id="871325.SAMN05444349_14122"/>
<dbReference type="Proteomes" id="UP000184436">
    <property type="component" value="Unassembled WGS sequence"/>
</dbReference>
<dbReference type="Gene3D" id="2.10.109.10">
    <property type="entry name" value="Umud Fragment, subunit A"/>
    <property type="match status" value="1"/>
</dbReference>
<reference evidence="1 2" key="1">
    <citation type="submission" date="2016-11" db="EMBL/GenBank/DDBJ databases">
        <authorList>
            <person name="Jaros S."/>
            <person name="Januszkiewicz K."/>
            <person name="Wedrychowicz H."/>
        </authorList>
    </citation>
    <scope>NUCLEOTIDE SEQUENCE [LARGE SCALE GENOMIC DNA]</scope>
    <source>
        <strain evidence="1 2">DSM 26883</strain>
    </source>
</reference>
<dbReference type="InterPro" id="IPR036286">
    <property type="entry name" value="LexA/Signal_pep-like_sf"/>
</dbReference>
<dbReference type="AlphaFoldDB" id="A0A1M5F538"/>
<organism evidence="1 2">
    <name type="scientific">Bacteroides faecichinchillae</name>
    <dbReference type="NCBI Taxonomy" id="871325"/>
    <lineage>
        <taxon>Bacteria</taxon>
        <taxon>Pseudomonadati</taxon>
        <taxon>Bacteroidota</taxon>
        <taxon>Bacteroidia</taxon>
        <taxon>Bacteroidales</taxon>
        <taxon>Bacteroidaceae</taxon>
        <taxon>Bacteroides</taxon>
    </lineage>
</organism>
<gene>
    <name evidence="1" type="ORF">SAMN05444349_14122</name>
</gene>
<dbReference type="OrthoDB" id="796548at2"/>
<dbReference type="RefSeq" id="WP_025076512.1">
    <property type="nucleotide sequence ID" value="NZ_FQVD01000041.1"/>
</dbReference>
<protein>
    <submittedName>
        <fullName evidence="1">Phage repressor protein C, contains Cro/C1-type HTH and peptisase s24 domains</fullName>
    </submittedName>
</protein>
<evidence type="ECO:0000313" key="2">
    <source>
        <dbReference type="Proteomes" id="UP000184436"/>
    </source>
</evidence>
<name>A0A1M5F538_9BACE</name>
<evidence type="ECO:0000313" key="1">
    <source>
        <dbReference type="EMBL" id="SHF86586.1"/>
    </source>
</evidence>
<dbReference type="EMBL" id="FQVD01000041">
    <property type="protein sequence ID" value="SHF86586.1"/>
    <property type="molecule type" value="Genomic_DNA"/>
</dbReference>
<keyword evidence="2" id="KW-1185">Reference proteome</keyword>